<reference evidence="1" key="1">
    <citation type="journal article" date="2018" name="Data Brief">
        <title>Genome sequence data from 17 accessions of Ensete ventricosum, a staple food crop for millions in Ethiopia.</title>
        <authorList>
            <person name="Yemataw Z."/>
            <person name="Muzemil S."/>
            <person name="Ambachew D."/>
            <person name="Tripathi L."/>
            <person name="Tesfaye K."/>
            <person name="Chala A."/>
            <person name="Farbos A."/>
            <person name="O'Neill P."/>
            <person name="Moore K."/>
            <person name="Grant M."/>
            <person name="Studholme D.J."/>
        </authorList>
    </citation>
    <scope>NUCLEOTIDE SEQUENCE [LARGE SCALE GENOMIC DNA]</scope>
    <source>
        <tissue evidence="1">Leaf</tissue>
    </source>
</reference>
<dbReference type="EMBL" id="KV875800">
    <property type="protein sequence ID" value="RZR72999.1"/>
    <property type="molecule type" value="Genomic_DNA"/>
</dbReference>
<dbReference type="Proteomes" id="UP000290560">
    <property type="component" value="Unassembled WGS sequence"/>
</dbReference>
<evidence type="ECO:0000313" key="1">
    <source>
        <dbReference type="EMBL" id="RZR72999.1"/>
    </source>
</evidence>
<proteinExistence type="predicted"/>
<dbReference type="AlphaFoldDB" id="A0A444G5V6"/>
<accession>A0A444G5V6</accession>
<name>A0A444G5V6_ENSVE</name>
<organism evidence="1">
    <name type="scientific">Ensete ventricosum</name>
    <name type="common">Abyssinian banana</name>
    <name type="synonym">Musa ensete</name>
    <dbReference type="NCBI Taxonomy" id="4639"/>
    <lineage>
        <taxon>Eukaryota</taxon>
        <taxon>Viridiplantae</taxon>
        <taxon>Streptophyta</taxon>
        <taxon>Embryophyta</taxon>
        <taxon>Tracheophyta</taxon>
        <taxon>Spermatophyta</taxon>
        <taxon>Magnoliopsida</taxon>
        <taxon>Liliopsida</taxon>
        <taxon>Zingiberales</taxon>
        <taxon>Musaceae</taxon>
        <taxon>Ensete</taxon>
    </lineage>
</organism>
<protein>
    <submittedName>
        <fullName evidence="1">Uncharacterized protein</fullName>
    </submittedName>
</protein>
<gene>
    <name evidence="1" type="ORF">BHM03_00019051</name>
</gene>
<sequence>MGVRRCRGGVGNWKLVTAGAGILVKEEAGAHQTHHLTHPLIIVLLLIVPLAACVAEKEKEKLLPSRSQGHKCGQVAVVKHEPKSIGAKPSIKFYKNPNPNP</sequence>